<organism evidence="2 3">
    <name type="scientific">Lecanosticta acicola</name>
    <dbReference type="NCBI Taxonomy" id="111012"/>
    <lineage>
        <taxon>Eukaryota</taxon>
        <taxon>Fungi</taxon>
        <taxon>Dikarya</taxon>
        <taxon>Ascomycota</taxon>
        <taxon>Pezizomycotina</taxon>
        <taxon>Dothideomycetes</taxon>
        <taxon>Dothideomycetidae</taxon>
        <taxon>Mycosphaerellales</taxon>
        <taxon>Mycosphaerellaceae</taxon>
        <taxon>Lecanosticta</taxon>
    </lineage>
</organism>
<evidence type="ECO:0000256" key="1">
    <source>
        <dbReference type="SAM" id="SignalP"/>
    </source>
</evidence>
<keyword evidence="1" id="KW-0732">Signal</keyword>
<protein>
    <submittedName>
        <fullName evidence="2">Uncharacterized protein</fullName>
    </submittedName>
</protein>
<comment type="caution">
    <text evidence="2">The sequence shown here is derived from an EMBL/GenBank/DDBJ whole genome shotgun (WGS) entry which is preliminary data.</text>
</comment>
<keyword evidence="3" id="KW-1185">Reference proteome</keyword>
<evidence type="ECO:0000313" key="2">
    <source>
        <dbReference type="EMBL" id="CAK4034504.1"/>
    </source>
</evidence>
<name>A0AAI8Z8P5_9PEZI</name>
<sequence>MVSLRSFLATALPSLALTQEIASAISRDPTEANPISQSTSLLQIRDTIPGDETCKESCTNAITTALTLGPTYCTSNDFINILNTCLACTYEPQNAEIWTLYDIVGLGKPCGLIAQPATTALGQQWTTVSKMPDVGVPTGRPEGEMVVGSGRIAEVTGTSVASAGETGSVRKGLAIVGLAVGAMVL</sequence>
<dbReference type="Proteomes" id="UP001296104">
    <property type="component" value="Unassembled WGS sequence"/>
</dbReference>
<dbReference type="EMBL" id="CAVMBE010000121">
    <property type="protein sequence ID" value="CAK4034504.1"/>
    <property type="molecule type" value="Genomic_DNA"/>
</dbReference>
<evidence type="ECO:0000313" key="3">
    <source>
        <dbReference type="Proteomes" id="UP001296104"/>
    </source>
</evidence>
<gene>
    <name evidence="2" type="ORF">LECACI_7A009662</name>
</gene>
<feature type="signal peptide" evidence="1">
    <location>
        <begin position="1"/>
        <end position="18"/>
    </location>
</feature>
<accession>A0AAI8Z8P5</accession>
<feature type="chain" id="PRO_5042555602" evidence="1">
    <location>
        <begin position="19"/>
        <end position="185"/>
    </location>
</feature>
<reference evidence="2" key="1">
    <citation type="submission" date="2023-11" db="EMBL/GenBank/DDBJ databases">
        <authorList>
            <person name="Alioto T."/>
            <person name="Alioto T."/>
            <person name="Gomez Garrido J."/>
        </authorList>
    </citation>
    <scope>NUCLEOTIDE SEQUENCE</scope>
</reference>
<proteinExistence type="predicted"/>
<dbReference type="AlphaFoldDB" id="A0AAI8Z8P5"/>